<dbReference type="GO" id="GO:0051537">
    <property type="term" value="F:2 iron, 2 sulfur cluster binding"/>
    <property type="evidence" value="ECO:0007669"/>
    <property type="project" value="UniProtKB-KW"/>
</dbReference>
<dbReference type="NCBIfam" id="NF005940">
    <property type="entry name" value="PRK07986.1"/>
    <property type="match status" value="1"/>
</dbReference>
<gene>
    <name evidence="9 11" type="primary">bioA</name>
    <name evidence="11" type="ORF">IAC08_00720</name>
</gene>
<comment type="subunit">
    <text evidence="9">Homodimer.</text>
</comment>
<feature type="region of interest" description="Disordered" evidence="10">
    <location>
        <begin position="439"/>
        <end position="459"/>
    </location>
</feature>
<keyword evidence="6 9" id="KW-0093">Biotin biosynthesis</keyword>
<dbReference type="InterPro" id="IPR005814">
    <property type="entry name" value="Aminotrans_3"/>
</dbReference>
<feature type="binding site" evidence="9">
    <location>
        <position position="253"/>
    </location>
    <ligand>
        <name>pyridoxal 5'-phosphate</name>
        <dbReference type="ChEBI" id="CHEBI:597326"/>
    </ligand>
</feature>
<dbReference type="Gene3D" id="3.90.1150.10">
    <property type="entry name" value="Aspartate Aminotransferase, domain 1"/>
    <property type="match status" value="1"/>
</dbReference>
<keyword evidence="4 9" id="KW-0808">Transferase</keyword>
<dbReference type="Pfam" id="PF00202">
    <property type="entry name" value="Aminotran_3"/>
    <property type="match status" value="1"/>
</dbReference>
<dbReference type="PROSITE" id="PS00600">
    <property type="entry name" value="AA_TRANSFER_CLASS_3"/>
    <property type="match status" value="1"/>
</dbReference>
<dbReference type="InterPro" id="IPR015424">
    <property type="entry name" value="PyrdxlP-dep_Trfase"/>
</dbReference>
<keyword evidence="7 9" id="KW-0663">Pyridoxal phosphate</keyword>
<evidence type="ECO:0000313" key="12">
    <source>
        <dbReference type="Proteomes" id="UP000823617"/>
    </source>
</evidence>
<feature type="binding site" evidence="9">
    <location>
        <position position="59"/>
    </location>
    <ligand>
        <name>substrate</name>
    </ligand>
</feature>
<comment type="similarity">
    <text evidence="9">Belongs to the class-III pyridoxal-phosphate-dependent aminotransferase family. BioA subfamily.</text>
</comment>
<evidence type="ECO:0000256" key="1">
    <source>
        <dbReference type="ARBA" id="ARBA00001933"/>
    </source>
</evidence>
<dbReference type="InterPro" id="IPR049704">
    <property type="entry name" value="Aminotrans_3_PPA_site"/>
</dbReference>
<dbReference type="InterPro" id="IPR005815">
    <property type="entry name" value="BioA"/>
</dbReference>
<dbReference type="SUPFAM" id="SSF53383">
    <property type="entry name" value="PLP-dependent transferases"/>
    <property type="match status" value="1"/>
</dbReference>
<reference evidence="11" key="1">
    <citation type="submission" date="2020-10" db="EMBL/GenBank/DDBJ databases">
        <authorList>
            <person name="Gilroy R."/>
        </authorList>
    </citation>
    <scope>NUCLEOTIDE SEQUENCE</scope>
    <source>
        <strain evidence="11">B1-3475</strain>
    </source>
</reference>
<dbReference type="GO" id="GO:0009102">
    <property type="term" value="P:biotin biosynthetic process"/>
    <property type="evidence" value="ECO:0007669"/>
    <property type="project" value="UniProtKB-UniRule"/>
</dbReference>
<dbReference type="GO" id="GO:0004015">
    <property type="term" value="F:adenosylmethionine-8-amino-7-oxononanoate transaminase activity"/>
    <property type="evidence" value="ECO:0007669"/>
    <property type="project" value="UniProtKB-UniRule"/>
</dbReference>
<proteinExistence type="inferred from homology"/>
<feature type="binding site" evidence="9">
    <location>
        <begin position="316"/>
        <end position="317"/>
    </location>
    <ligand>
        <name>pyridoxal 5'-phosphate</name>
        <dbReference type="ChEBI" id="CHEBI:597326"/>
    </ligand>
</feature>
<comment type="subcellular location">
    <subcellularLocation>
        <location evidence="9">Cytoplasm</location>
    </subcellularLocation>
</comment>
<evidence type="ECO:0000256" key="3">
    <source>
        <dbReference type="ARBA" id="ARBA00022576"/>
    </source>
</evidence>
<feature type="binding site" evidence="9">
    <location>
        <position position="152"/>
    </location>
    <ligand>
        <name>substrate</name>
    </ligand>
</feature>
<keyword evidence="9" id="KW-0963">Cytoplasm</keyword>
<comment type="caution">
    <text evidence="11">The sequence shown here is derived from an EMBL/GenBank/DDBJ whole genome shotgun (WGS) entry which is preliminary data.</text>
</comment>
<keyword evidence="3 9" id="KW-0032">Aminotransferase</keyword>
<protein>
    <recommendedName>
        <fullName evidence="9">Adenosylmethionine-8-amino-7-oxononanoate aminotransferase</fullName>
        <ecNumber evidence="9">2.6.1.62</ecNumber>
    </recommendedName>
    <alternativeName>
        <fullName evidence="9">7,8-diamino-pelargonic acid aminotransferase</fullName>
        <shortName evidence="9">DAPA AT</shortName>
        <shortName evidence="9">DAPA aminotransferase</shortName>
    </alternativeName>
    <alternativeName>
        <fullName evidence="9">7,8-diaminononanoate synthase</fullName>
        <shortName evidence="9">DANS</shortName>
    </alternativeName>
    <alternativeName>
        <fullName evidence="9">Diaminopelargonic acid synthase</fullName>
    </alternativeName>
</protein>
<feature type="binding site" evidence="9">
    <location>
        <position position="399"/>
    </location>
    <ligand>
        <name>substrate</name>
    </ligand>
</feature>
<feature type="binding site" evidence="9">
    <location>
        <position position="315"/>
    </location>
    <ligand>
        <name>substrate</name>
    </ligand>
</feature>
<sequence>MYRNKVDMEKVTDEFDIRHLWHPYASATRPLPAYKVKEAHGCRITLEDGTELIEGMSSWWCAIHGYNNPVLNEAAKAQLDKMSHVMFGGLTHDPAIELGKTLLSILPEEFTHIFYADSGSVAVEVAMKMAVQYHYAAGHPERTDFVTIRSGYHGDTWNAMSVCDPVTGMHSIFGDALPARYFVPSPRSRFDGEWQKDDILPLEKMLEEHHSTIAALILEPVVQGAGGMWFYHPEYLRQAAALCRHYGILVIFDEIATGFGRTGKLFAWEHAGVKPDIMCIGKSLTGGYMTLSAVLTTDKVAGTISDNYPYAFMHGPTFMANPLACAVAKASTDLLLSSGWQEKVAAIESQMRKELSPAASLPQVADVRVLGAIGVIETRQPVDMAWMQKRFIEEGIWVRPFGRLVYIMPPYVISKEELSQLTCALVKITAEIPYGNAGNDGTTAGNCSADGHAGSGRNE</sequence>
<dbReference type="NCBIfam" id="TIGR00508">
    <property type="entry name" value="bioA"/>
    <property type="match status" value="1"/>
</dbReference>
<evidence type="ECO:0000256" key="8">
    <source>
        <dbReference type="ARBA" id="ARBA00048449"/>
    </source>
</evidence>
<comment type="catalytic activity">
    <reaction evidence="8 9">
        <text>(8S)-8-amino-7-oxononanoate + S-adenosyl-L-methionine = S-adenosyl-4-methylsulfanyl-2-oxobutanoate + (7R,8S)-7,8-diammoniononanoate</text>
        <dbReference type="Rhea" id="RHEA:16861"/>
        <dbReference type="ChEBI" id="CHEBI:16490"/>
        <dbReference type="ChEBI" id="CHEBI:59789"/>
        <dbReference type="ChEBI" id="CHEBI:149468"/>
        <dbReference type="ChEBI" id="CHEBI:149469"/>
        <dbReference type="EC" id="2.6.1.62"/>
    </reaction>
</comment>
<dbReference type="Gene3D" id="3.40.640.10">
    <property type="entry name" value="Type I PLP-dependent aspartate aminotransferase-like (Major domain)"/>
    <property type="match status" value="1"/>
</dbReference>
<dbReference type="HAMAP" id="MF_00834">
    <property type="entry name" value="BioA"/>
    <property type="match status" value="1"/>
</dbReference>
<organism evidence="11 12">
    <name type="scientific">Candidatus Cryptobacteroides intestinigallinarum</name>
    <dbReference type="NCBI Taxonomy" id="2840767"/>
    <lineage>
        <taxon>Bacteria</taxon>
        <taxon>Pseudomonadati</taxon>
        <taxon>Bacteroidota</taxon>
        <taxon>Bacteroidia</taxon>
        <taxon>Bacteroidales</taxon>
        <taxon>Candidatus Cryptobacteroides</taxon>
    </lineage>
</organism>
<dbReference type="PANTHER" id="PTHR42684">
    <property type="entry name" value="ADENOSYLMETHIONINE-8-AMINO-7-OXONONANOATE AMINOTRANSFERASE"/>
    <property type="match status" value="1"/>
</dbReference>
<dbReference type="InterPro" id="IPR015421">
    <property type="entry name" value="PyrdxlP-dep_Trfase_major"/>
</dbReference>
<reference evidence="11" key="2">
    <citation type="journal article" date="2021" name="PeerJ">
        <title>Extensive microbial diversity within the chicken gut microbiome revealed by metagenomics and culture.</title>
        <authorList>
            <person name="Gilroy R."/>
            <person name="Ravi A."/>
            <person name="Getino M."/>
            <person name="Pursley I."/>
            <person name="Horton D.L."/>
            <person name="Alikhan N.F."/>
            <person name="Baker D."/>
            <person name="Gharbi K."/>
            <person name="Hall N."/>
            <person name="Watson M."/>
            <person name="Adriaenssens E.M."/>
            <person name="Foster-Nyarko E."/>
            <person name="Jarju S."/>
            <person name="Secka A."/>
            <person name="Antonio M."/>
            <person name="Oren A."/>
            <person name="Chaudhuri R.R."/>
            <person name="La Ragione R."/>
            <person name="Hildebrand F."/>
            <person name="Pallen M.J."/>
        </authorList>
    </citation>
    <scope>NUCLEOTIDE SEQUENCE</scope>
    <source>
        <strain evidence="11">B1-3475</strain>
    </source>
</reference>
<feature type="binding site" evidence="9">
    <location>
        <position position="282"/>
    </location>
    <ligand>
        <name>substrate</name>
    </ligand>
</feature>
<dbReference type="EMBL" id="JADIMK010000007">
    <property type="protein sequence ID" value="MBO8454913.1"/>
    <property type="molecule type" value="Genomic_DNA"/>
</dbReference>
<comment type="pathway">
    <text evidence="2 9">Cofactor biosynthesis; biotin biosynthesis; 7,8-diaminononanoate from 8-amino-7-oxononanoate (SAM route): step 1/1.</text>
</comment>
<dbReference type="GO" id="GO:0005737">
    <property type="term" value="C:cytoplasm"/>
    <property type="evidence" value="ECO:0007669"/>
    <property type="project" value="UniProtKB-SubCell"/>
</dbReference>
<dbReference type="FunFam" id="3.40.640.10:FF:000041">
    <property type="entry name" value="Adenosylmethionine-8-amino-7-oxononanoate aminotransferase"/>
    <property type="match status" value="1"/>
</dbReference>
<evidence type="ECO:0000313" key="11">
    <source>
        <dbReference type="EMBL" id="MBO8454913.1"/>
    </source>
</evidence>
<evidence type="ECO:0000256" key="5">
    <source>
        <dbReference type="ARBA" id="ARBA00022691"/>
    </source>
</evidence>
<dbReference type="Proteomes" id="UP000823617">
    <property type="component" value="Unassembled WGS sequence"/>
</dbReference>
<evidence type="ECO:0000256" key="9">
    <source>
        <dbReference type="HAMAP-Rule" id="MF_00834"/>
    </source>
</evidence>
<dbReference type="GO" id="GO:0030170">
    <property type="term" value="F:pyridoxal phosphate binding"/>
    <property type="evidence" value="ECO:0007669"/>
    <property type="project" value="UniProtKB-UniRule"/>
</dbReference>
<dbReference type="CDD" id="cd00610">
    <property type="entry name" value="OAT_like"/>
    <property type="match status" value="1"/>
</dbReference>
<evidence type="ECO:0000256" key="10">
    <source>
        <dbReference type="SAM" id="MobiDB-lite"/>
    </source>
</evidence>
<dbReference type="EC" id="2.6.1.62" evidence="9"/>
<feature type="binding site" evidence="9">
    <location>
        <begin position="119"/>
        <end position="120"/>
    </location>
    <ligand>
        <name>pyridoxal 5'-phosphate</name>
        <dbReference type="ChEBI" id="CHEBI:597326"/>
    </ligand>
</feature>
<accession>A0A9D9HJC4</accession>
<evidence type="ECO:0000256" key="4">
    <source>
        <dbReference type="ARBA" id="ARBA00022679"/>
    </source>
</evidence>
<dbReference type="AlphaFoldDB" id="A0A9D9HJC4"/>
<evidence type="ECO:0000256" key="2">
    <source>
        <dbReference type="ARBA" id="ARBA00005063"/>
    </source>
</evidence>
<feature type="modified residue" description="N6-(pyridoxal phosphate)lysine" evidence="9">
    <location>
        <position position="282"/>
    </location>
</feature>
<keyword evidence="5 9" id="KW-0949">S-adenosyl-L-methionine</keyword>
<evidence type="ECO:0000256" key="7">
    <source>
        <dbReference type="ARBA" id="ARBA00022898"/>
    </source>
</evidence>
<name>A0A9D9HJC4_9BACT</name>
<dbReference type="InterPro" id="IPR015422">
    <property type="entry name" value="PyrdxlP-dep_Trfase_small"/>
</dbReference>
<dbReference type="PANTHER" id="PTHR42684:SF17">
    <property type="entry name" value="ADENOSYLMETHIONINE-8-AMINO-7-OXONONANOATE AMINOTRANSFERASE"/>
    <property type="match status" value="1"/>
</dbReference>
<evidence type="ECO:0000256" key="6">
    <source>
        <dbReference type="ARBA" id="ARBA00022756"/>
    </source>
</evidence>
<comment type="cofactor">
    <cofactor evidence="1 9">
        <name>pyridoxal 5'-phosphate</name>
        <dbReference type="ChEBI" id="CHEBI:597326"/>
    </cofactor>
</comment>
<feature type="site" description="Participates in the substrate recognition with KAPA and in a stacking interaction with the adenine ring of SAM" evidence="9">
    <location>
        <position position="24"/>
    </location>
</feature>
<comment type="function">
    <text evidence="9">Catalyzes the transfer of the alpha-amino group from S-adenosyl-L-methionine (SAM) to 7-keto-8-aminopelargonic acid (KAPA) to form 7,8-diaminopelargonic acid (DAPA). It is the only aminotransferase known to utilize SAM as an amino donor.</text>
</comment>
<dbReference type="NCBIfam" id="NF004624">
    <property type="entry name" value="PRK05964.1"/>
    <property type="match status" value="1"/>
</dbReference>